<feature type="transmembrane region" description="Helical" evidence="1">
    <location>
        <begin position="128"/>
        <end position="147"/>
    </location>
</feature>
<reference evidence="2" key="1">
    <citation type="journal article" date="2020" name="Phytopathology">
        <title>Genome Sequence Resources of Colletotrichum truncatum, C. plurivorum, C. musicola, and C. sojae: Four Species Pathogenic to Soybean (Glycine max).</title>
        <authorList>
            <person name="Rogerio F."/>
            <person name="Boufleur T.R."/>
            <person name="Ciampi-Guillardi M."/>
            <person name="Sukno S.A."/>
            <person name="Thon M.R."/>
            <person name="Massola Junior N.S."/>
            <person name="Baroncelli R."/>
        </authorList>
    </citation>
    <scope>NUCLEOTIDE SEQUENCE</scope>
    <source>
        <strain evidence="2">LFN00145</strain>
    </source>
</reference>
<sequence>MAFATMQQASSRFPFIETFSEAVSSQSSGQRPSTLIPARVLVNLCINVRRDLSYVSLLQEDAQEDLRSCSAYHTTWIENVRRDASQALLDFNSYLQHKISTGKGDEAPIKITKVMKNGRKMASLERELNAAHVGLVSIIGFMQLLVLKRGKLLLDPSQNGEASQAVLPVVN</sequence>
<accession>A0A8H6KDH9</accession>
<gene>
    <name evidence="2" type="ORF">CPLU01_08108</name>
</gene>
<evidence type="ECO:0000313" key="2">
    <source>
        <dbReference type="EMBL" id="KAF6829095.1"/>
    </source>
</evidence>
<name>A0A8H6KDH9_9PEZI</name>
<organism evidence="2 3">
    <name type="scientific">Colletotrichum plurivorum</name>
    <dbReference type="NCBI Taxonomy" id="2175906"/>
    <lineage>
        <taxon>Eukaryota</taxon>
        <taxon>Fungi</taxon>
        <taxon>Dikarya</taxon>
        <taxon>Ascomycota</taxon>
        <taxon>Pezizomycotina</taxon>
        <taxon>Sordariomycetes</taxon>
        <taxon>Hypocreomycetidae</taxon>
        <taxon>Glomerellales</taxon>
        <taxon>Glomerellaceae</taxon>
        <taxon>Colletotrichum</taxon>
        <taxon>Colletotrichum orchidearum species complex</taxon>
    </lineage>
</organism>
<evidence type="ECO:0000256" key="1">
    <source>
        <dbReference type="SAM" id="Phobius"/>
    </source>
</evidence>
<proteinExistence type="predicted"/>
<dbReference type="EMBL" id="WIGO01000112">
    <property type="protein sequence ID" value="KAF6829095.1"/>
    <property type="molecule type" value="Genomic_DNA"/>
</dbReference>
<dbReference type="AlphaFoldDB" id="A0A8H6KDH9"/>
<comment type="caution">
    <text evidence="2">The sequence shown here is derived from an EMBL/GenBank/DDBJ whole genome shotgun (WGS) entry which is preliminary data.</text>
</comment>
<protein>
    <submittedName>
        <fullName evidence="2">Uncharacterized protein</fullName>
    </submittedName>
</protein>
<keyword evidence="1" id="KW-0812">Transmembrane</keyword>
<keyword evidence="1" id="KW-0472">Membrane</keyword>
<evidence type="ECO:0000313" key="3">
    <source>
        <dbReference type="Proteomes" id="UP000654918"/>
    </source>
</evidence>
<keyword evidence="1" id="KW-1133">Transmembrane helix</keyword>
<dbReference type="Proteomes" id="UP000654918">
    <property type="component" value="Unassembled WGS sequence"/>
</dbReference>
<keyword evidence="3" id="KW-1185">Reference proteome</keyword>